<keyword evidence="8" id="KW-1185">Reference proteome</keyword>
<evidence type="ECO:0000256" key="2">
    <source>
        <dbReference type="ARBA" id="ARBA00022692"/>
    </source>
</evidence>
<dbReference type="RefSeq" id="WP_133875415.1">
    <property type="nucleotide sequence ID" value="NZ_BOMD01000029.1"/>
</dbReference>
<sequence>MLRAEDEFASISKDPRIAYALWAVLGIIGGHRFYLGDTGRSIAMLFTLGGLGVWTLLDGFFVGRRVRTVNHRRRAAVMARHGIIEPANPRHG</sequence>
<evidence type="ECO:0000256" key="1">
    <source>
        <dbReference type="ARBA" id="ARBA00004141"/>
    </source>
</evidence>
<feature type="domain" description="TM2" evidence="6">
    <location>
        <begin position="13"/>
        <end position="60"/>
    </location>
</feature>
<reference evidence="7 8" key="1">
    <citation type="submission" date="2019-03" db="EMBL/GenBank/DDBJ databases">
        <title>Sequencing the genomes of 1000 actinobacteria strains.</title>
        <authorList>
            <person name="Klenk H.-P."/>
        </authorList>
    </citation>
    <scope>NUCLEOTIDE SEQUENCE [LARGE SCALE GENOMIC DNA]</scope>
    <source>
        <strain evidence="7 8">DSM 43805</strain>
    </source>
</reference>
<keyword evidence="2 5" id="KW-0812">Transmembrane</keyword>
<proteinExistence type="predicted"/>
<dbReference type="InterPro" id="IPR007829">
    <property type="entry name" value="TM2"/>
</dbReference>
<dbReference type="PANTHER" id="PTHR21016:SF25">
    <property type="entry name" value="TM2 DOMAIN-CONTAINING PROTEIN DDB_G0277895-RELATED"/>
    <property type="match status" value="1"/>
</dbReference>
<dbReference type="AlphaFoldDB" id="A0A4R6JYC0"/>
<evidence type="ECO:0000256" key="4">
    <source>
        <dbReference type="ARBA" id="ARBA00023136"/>
    </source>
</evidence>
<gene>
    <name evidence="7" type="ORF">C8E87_5119</name>
</gene>
<keyword evidence="4 5" id="KW-0472">Membrane</keyword>
<dbReference type="GO" id="GO:0016020">
    <property type="term" value="C:membrane"/>
    <property type="evidence" value="ECO:0007669"/>
    <property type="project" value="UniProtKB-SubCell"/>
</dbReference>
<name>A0A4R6JYC0_9ACTN</name>
<dbReference type="EMBL" id="SNWR01000001">
    <property type="protein sequence ID" value="TDO41387.1"/>
    <property type="molecule type" value="Genomic_DNA"/>
</dbReference>
<dbReference type="Proteomes" id="UP000294901">
    <property type="component" value="Unassembled WGS sequence"/>
</dbReference>
<evidence type="ECO:0000256" key="5">
    <source>
        <dbReference type="SAM" id="Phobius"/>
    </source>
</evidence>
<evidence type="ECO:0000259" key="6">
    <source>
        <dbReference type="Pfam" id="PF05154"/>
    </source>
</evidence>
<comment type="subcellular location">
    <subcellularLocation>
        <location evidence="1">Membrane</location>
        <topology evidence="1">Multi-pass membrane protein</topology>
    </subcellularLocation>
</comment>
<evidence type="ECO:0000313" key="8">
    <source>
        <dbReference type="Proteomes" id="UP000294901"/>
    </source>
</evidence>
<evidence type="ECO:0000313" key="7">
    <source>
        <dbReference type="EMBL" id="TDO41387.1"/>
    </source>
</evidence>
<keyword evidence="3 5" id="KW-1133">Transmembrane helix</keyword>
<feature type="transmembrane region" description="Helical" evidence="5">
    <location>
        <begin position="41"/>
        <end position="63"/>
    </location>
</feature>
<comment type="caution">
    <text evidence="7">The sequence shown here is derived from an EMBL/GenBank/DDBJ whole genome shotgun (WGS) entry which is preliminary data.</text>
</comment>
<dbReference type="PANTHER" id="PTHR21016">
    <property type="entry name" value="BETA-AMYLOID BINDING PROTEIN-RELATED"/>
    <property type="match status" value="1"/>
</dbReference>
<dbReference type="OrthoDB" id="2004788at2"/>
<dbReference type="Pfam" id="PF05154">
    <property type="entry name" value="TM2"/>
    <property type="match status" value="1"/>
</dbReference>
<protein>
    <submittedName>
        <fullName evidence="7">TM2 domain-containing protein</fullName>
    </submittedName>
</protein>
<feature type="transmembrane region" description="Helical" evidence="5">
    <location>
        <begin position="17"/>
        <end position="35"/>
    </location>
</feature>
<organism evidence="7 8">
    <name type="scientific">Paractinoplanes brasiliensis</name>
    <dbReference type="NCBI Taxonomy" id="52695"/>
    <lineage>
        <taxon>Bacteria</taxon>
        <taxon>Bacillati</taxon>
        <taxon>Actinomycetota</taxon>
        <taxon>Actinomycetes</taxon>
        <taxon>Micromonosporales</taxon>
        <taxon>Micromonosporaceae</taxon>
        <taxon>Paractinoplanes</taxon>
    </lineage>
</organism>
<dbReference type="InterPro" id="IPR050932">
    <property type="entry name" value="TM2D1-3-like"/>
</dbReference>
<accession>A0A4R6JYC0</accession>
<evidence type="ECO:0000256" key="3">
    <source>
        <dbReference type="ARBA" id="ARBA00022989"/>
    </source>
</evidence>